<keyword evidence="1" id="KW-0805">Transcription regulation</keyword>
<dbReference type="Pfam" id="PF00440">
    <property type="entry name" value="TetR_N"/>
    <property type="match status" value="1"/>
</dbReference>
<name>A0A0T6LL64_WENVI</name>
<protein>
    <submittedName>
        <fullName evidence="7">Transcriptional regulator</fullName>
    </submittedName>
</protein>
<dbReference type="InterPro" id="IPR023772">
    <property type="entry name" value="DNA-bd_HTH_TetR-type_CS"/>
</dbReference>
<evidence type="ECO:0000259" key="6">
    <source>
        <dbReference type="PROSITE" id="PS50977"/>
    </source>
</evidence>
<proteinExistence type="predicted"/>
<dbReference type="PROSITE" id="PS01081">
    <property type="entry name" value="HTH_TETR_1"/>
    <property type="match status" value="1"/>
</dbReference>
<evidence type="ECO:0000313" key="7">
    <source>
        <dbReference type="EMBL" id="KRV46760.1"/>
    </source>
</evidence>
<organism evidence="7 8">
    <name type="scientific">Wenjunlia vitaminophila</name>
    <name type="common">Streptomyces vitaminophilus</name>
    <dbReference type="NCBI Taxonomy" id="76728"/>
    <lineage>
        <taxon>Bacteria</taxon>
        <taxon>Bacillati</taxon>
        <taxon>Actinomycetota</taxon>
        <taxon>Actinomycetes</taxon>
        <taxon>Kitasatosporales</taxon>
        <taxon>Streptomycetaceae</taxon>
        <taxon>Wenjunlia</taxon>
    </lineage>
</organism>
<dbReference type="eggNOG" id="COG1309">
    <property type="taxonomic scope" value="Bacteria"/>
</dbReference>
<keyword evidence="8" id="KW-1185">Reference proteome</keyword>
<sequence length="242" mass="26800">MEAPATAPRTGLRQRKKQRTREDLVEAGIRLFLEQGYEQTTVDQIAAAVEVSQRTFFRYFATKEDLAFGAVIVAEELFYEELCRRPPQESPLTALRRAARVVHEEMRNTTSTTVDSGLHLSVVRLIESTPSLLAAHLRRAEELEERVAAELARREGVDLSADLRPRLVTAVFTAACRAANRVWNSEGVPSLDAMVQLIERHLDQLQPALAGDWGRRAGALEEPPASSAPGTPATRADTTSEE</sequence>
<dbReference type="SUPFAM" id="SSF46689">
    <property type="entry name" value="Homeodomain-like"/>
    <property type="match status" value="1"/>
</dbReference>
<evidence type="ECO:0000313" key="8">
    <source>
        <dbReference type="Proteomes" id="UP000050867"/>
    </source>
</evidence>
<evidence type="ECO:0000256" key="3">
    <source>
        <dbReference type="ARBA" id="ARBA00023163"/>
    </source>
</evidence>
<dbReference type="GO" id="GO:0000976">
    <property type="term" value="F:transcription cis-regulatory region binding"/>
    <property type="evidence" value="ECO:0007669"/>
    <property type="project" value="TreeGrafter"/>
</dbReference>
<dbReference type="InterPro" id="IPR050109">
    <property type="entry name" value="HTH-type_TetR-like_transc_reg"/>
</dbReference>
<accession>A0A0T6LL64</accession>
<evidence type="ECO:0000256" key="1">
    <source>
        <dbReference type="ARBA" id="ARBA00023015"/>
    </source>
</evidence>
<dbReference type="Pfam" id="PF17754">
    <property type="entry name" value="TetR_C_14"/>
    <property type="match status" value="1"/>
</dbReference>
<keyword evidence="2 4" id="KW-0238">DNA-binding</keyword>
<dbReference type="InterPro" id="IPR001647">
    <property type="entry name" value="HTH_TetR"/>
</dbReference>
<dbReference type="GO" id="GO:0003700">
    <property type="term" value="F:DNA-binding transcription factor activity"/>
    <property type="evidence" value="ECO:0007669"/>
    <property type="project" value="TreeGrafter"/>
</dbReference>
<dbReference type="EMBL" id="LLZU01000039">
    <property type="protein sequence ID" value="KRV46760.1"/>
    <property type="molecule type" value="Genomic_DNA"/>
</dbReference>
<dbReference type="PANTHER" id="PTHR30055">
    <property type="entry name" value="HTH-TYPE TRANSCRIPTIONAL REGULATOR RUTR"/>
    <property type="match status" value="1"/>
</dbReference>
<dbReference type="PRINTS" id="PR00455">
    <property type="entry name" value="HTHTETR"/>
</dbReference>
<dbReference type="InterPro" id="IPR009057">
    <property type="entry name" value="Homeodomain-like_sf"/>
</dbReference>
<reference evidence="7 8" key="1">
    <citation type="submission" date="2015-10" db="EMBL/GenBank/DDBJ databases">
        <title>Draft genome sequence of pyrrolomycin-producing Streptomyces vitaminophilus.</title>
        <authorList>
            <person name="Graham D.E."/>
            <person name="Mahan K.M."/>
            <person name="Klingeman D.M."/>
            <person name="Hettich R.L."/>
            <person name="Parry R.J."/>
        </authorList>
    </citation>
    <scope>NUCLEOTIDE SEQUENCE [LARGE SCALE GENOMIC DNA]</scope>
    <source>
        <strain evidence="7 8">ATCC 31673</strain>
    </source>
</reference>
<evidence type="ECO:0000256" key="5">
    <source>
        <dbReference type="SAM" id="MobiDB-lite"/>
    </source>
</evidence>
<feature type="compositionally biased region" description="Low complexity" evidence="5">
    <location>
        <begin position="223"/>
        <end position="236"/>
    </location>
</feature>
<feature type="region of interest" description="Disordered" evidence="5">
    <location>
        <begin position="215"/>
        <end position="242"/>
    </location>
</feature>
<evidence type="ECO:0000256" key="2">
    <source>
        <dbReference type="ARBA" id="ARBA00023125"/>
    </source>
</evidence>
<dbReference type="Gene3D" id="1.10.357.10">
    <property type="entry name" value="Tetracycline Repressor, domain 2"/>
    <property type="match status" value="1"/>
</dbReference>
<dbReference type="PANTHER" id="PTHR30055:SF238">
    <property type="entry name" value="MYCOFACTOCIN BIOSYNTHESIS TRANSCRIPTIONAL REGULATOR MFTR-RELATED"/>
    <property type="match status" value="1"/>
</dbReference>
<comment type="caution">
    <text evidence="7">The sequence shown here is derived from an EMBL/GenBank/DDBJ whole genome shotgun (WGS) entry which is preliminary data.</text>
</comment>
<dbReference type="Gene3D" id="1.10.10.60">
    <property type="entry name" value="Homeodomain-like"/>
    <property type="match status" value="1"/>
</dbReference>
<gene>
    <name evidence="7" type="ORF">AQ490_11610</name>
</gene>
<feature type="domain" description="HTH tetR-type" evidence="6">
    <location>
        <begin position="18"/>
        <end position="78"/>
    </location>
</feature>
<dbReference type="OrthoDB" id="8688418at2"/>
<dbReference type="PROSITE" id="PS50977">
    <property type="entry name" value="HTH_TETR_2"/>
    <property type="match status" value="1"/>
</dbReference>
<dbReference type="AlphaFoldDB" id="A0A0T6LL64"/>
<dbReference type="STRING" id="76728.AQ490_11610"/>
<dbReference type="Proteomes" id="UP000050867">
    <property type="component" value="Unassembled WGS sequence"/>
</dbReference>
<evidence type="ECO:0000256" key="4">
    <source>
        <dbReference type="PROSITE-ProRule" id="PRU00335"/>
    </source>
</evidence>
<feature type="DNA-binding region" description="H-T-H motif" evidence="4">
    <location>
        <begin position="41"/>
        <end position="60"/>
    </location>
</feature>
<dbReference type="InterPro" id="IPR041347">
    <property type="entry name" value="MftR_C"/>
</dbReference>
<keyword evidence="3" id="KW-0804">Transcription</keyword>